<keyword evidence="4" id="KW-1185">Reference proteome</keyword>
<dbReference type="Pfam" id="PF01408">
    <property type="entry name" value="GFO_IDH_MocA"/>
    <property type="match status" value="1"/>
</dbReference>
<dbReference type="GO" id="GO:0000166">
    <property type="term" value="F:nucleotide binding"/>
    <property type="evidence" value="ECO:0007669"/>
    <property type="project" value="InterPro"/>
</dbReference>
<reference evidence="3 4" key="1">
    <citation type="submission" date="2010-07" db="EMBL/GenBank/DDBJ databases">
        <title>The draft genome of Paenibacillus curdlanolyticus YK9.</title>
        <authorList>
            <consortium name="US DOE Joint Genome Institute (JGI-PGF)"/>
            <person name="Lucas S."/>
            <person name="Copeland A."/>
            <person name="Lapidus A."/>
            <person name="Cheng J.-F."/>
            <person name="Bruce D."/>
            <person name="Goodwin L."/>
            <person name="Pitluck S."/>
            <person name="Land M.L."/>
            <person name="Hauser L."/>
            <person name="Chang Y.-J."/>
            <person name="Jeffries C."/>
            <person name="Anderson I.J."/>
            <person name="Johnson E."/>
            <person name="Loganathan U."/>
            <person name="Mulhopadhyay B."/>
            <person name="Kyrpides N."/>
            <person name="Woyke T.J."/>
        </authorList>
    </citation>
    <scope>NUCLEOTIDE SEQUENCE [LARGE SCALE GENOMIC DNA]</scope>
    <source>
        <strain evidence="3 4">YK9</strain>
    </source>
</reference>
<dbReference type="PANTHER" id="PTHR43708:SF4">
    <property type="entry name" value="OXIDOREDUCTASE YCEM-RELATED"/>
    <property type="match status" value="1"/>
</dbReference>
<dbReference type="AlphaFoldDB" id="E0I5S8"/>
<accession>E0I5S8</accession>
<dbReference type="SUPFAM" id="SSF55347">
    <property type="entry name" value="Glyceraldehyde-3-phosphate dehydrogenase-like, C-terminal domain"/>
    <property type="match status" value="1"/>
</dbReference>
<dbReference type="Gene3D" id="3.30.360.10">
    <property type="entry name" value="Dihydrodipicolinate Reductase, domain 2"/>
    <property type="match status" value="1"/>
</dbReference>
<dbReference type="Pfam" id="PF21378">
    <property type="entry name" value="YceM-like_C"/>
    <property type="match status" value="1"/>
</dbReference>
<evidence type="ECO:0000313" key="3">
    <source>
        <dbReference type="EMBL" id="EFM12320.1"/>
    </source>
</evidence>
<name>E0I5S8_9BACL</name>
<dbReference type="RefSeq" id="WP_006037015.1">
    <property type="nucleotide sequence ID" value="NZ_AEDD01000002.1"/>
</dbReference>
<dbReference type="Gene3D" id="3.40.50.720">
    <property type="entry name" value="NAD(P)-binding Rossmann-like Domain"/>
    <property type="match status" value="1"/>
</dbReference>
<dbReference type="InterPro" id="IPR000683">
    <property type="entry name" value="Gfo/Idh/MocA-like_OxRdtase_N"/>
</dbReference>
<evidence type="ECO:0000259" key="1">
    <source>
        <dbReference type="Pfam" id="PF01408"/>
    </source>
</evidence>
<dbReference type="EMBL" id="AEDD01000002">
    <property type="protein sequence ID" value="EFM12320.1"/>
    <property type="molecule type" value="Genomic_DNA"/>
</dbReference>
<dbReference type="InterPro" id="IPR048477">
    <property type="entry name" value="YceM-like_C"/>
</dbReference>
<sequence length="318" mass="35318">MKTVKKRIGVIGLGDIASKAYLPVLGTHPEVELIGVMSRTKSKVDAIADQYRVEGRFTALEALLDLKPDGLFVHSATEAHEQIVTACLERDIAVYVDKPLAYEIAASERMTELAAKRGVLLAVGFNRRFAPRYQEIKQWVERSGGFDLMLLQKHRTSVQQLPAAHTLYDDLIHMLDLMLWLGASPYELTSYVQQNDHEGRLQHATGSITYGSGSSDRGPQQAAIFSMNRSAGADLERVELHGNGCSVEIVNMESATWQHGVYDSKAFGSWDSVAKRRGFAGIIQHFLDSIDNPAQCKVKAEDVLDTHRLVERLIARSK</sequence>
<gene>
    <name evidence="3" type="ORF">PaecuDRAFT_1000</name>
</gene>
<dbReference type="Proteomes" id="UP000005387">
    <property type="component" value="Unassembled WGS sequence"/>
</dbReference>
<feature type="domain" description="Gfo/Idh/MocA-like oxidoreductase N-terminal" evidence="1">
    <location>
        <begin position="7"/>
        <end position="125"/>
    </location>
</feature>
<organism evidence="3 4">
    <name type="scientific">Paenibacillus curdlanolyticus YK9</name>
    <dbReference type="NCBI Taxonomy" id="717606"/>
    <lineage>
        <taxon>Bacteria</taxon>
        <taxon>Bacillati</taxon>
        <taxon>Bacillota</taxon>
        <taxon>Bacilli</taxon>
        <taxon>Bacillales</taxon>
        <taxon>Paenibacillaceae</taxon>
        <taxon>Paenibacillus</taxon>
    </lineage>
</organism>
<dbReference type="PANTHER" id="PTHR43708">
    <property type="entry name" value="CONSERVED EXPRESSED OXIDOREDUCTASE (EUROFUNG)"/>
    <property type="match status" value="1"/>
</dbReference>
<protein>
    <submittedName>
        <fullName evidence="3">Oxidoreductase domain protein</fullName>
    </submittedName>
</protein>
<feature type="domain" description="YceM-like C-terminal" evidence="2">
    <location>
        <begin position="131"/>
        <end position="257"/>
    </location>
</feature>
<evidence type="ECO:0000313" key="4">
    <source>
        <dbReference type="Proteomes" id="UP000005387"/>
    </source>
</evidence>
<evidence type="ECO:0000259" key="2">
    <source>
        <dbReference type="Pfam" id="PF21378"/>
    </source>
</evidence>
<dbReference type="InterPro" id="IPR036291">
    <property type="entry name" value="NAD(P)-bd_dom_sf"/>
</dbReference>
<dbReference type="STRING" id="717606.PaecuDRAFT_1000"/>
<proteinExistence type="predicted"/>
<dbReference type="SUPFAM" id="SSF51735">
    <property type="entry name" value="NAD(P)-binding Rossmann-fold domains"/>
    <property type="match status" value="1"/>
</dbReference>
<dbReference type="eggNOG" id="COG0673">
    <property type="taxonomic scope" value="Bacteria"/>
</dbReference>
<dbReference type="OrthoDB" id="9815825at2"/>
<dbReference type="InterPro" id="IPR051317">
    <property type="entry name" value="Gfo/Idh/MocA_oxidoreduct"/>
</dbReference>